<accession>A0ABV8UKX5</accession>
<evidence type="ECO:0000313" key="9">
    <source>
        <dbReference type="Proteomes" id="UP001595799"/>
    </source>
</evidence>
<keyword evidence="8" id="KW-0067">ATP-binding</keyword>
<comment type="caution">
    <text evidence="8">The sequence shown here is derived from an EMBL/GenBank/DDBJ whole genome shotgun (WGS) entry which is preliminary data.</text>
</comment>
<evidence type="ECO:0000256" key="1">
    <source>
        <dbReference type="ARBA" id="ARBA00000085"/>
    </source>
</evidence>
<dbReference type="Gene3D" id="3.30.565.10">
    <property type="entry name" value="Histidine kinase-like ATPase, C-terminal domain"/>
    <property type="match status" value="1"/>
</dbReference>
<dbReference type="InterPro" id="IPR011006">
    <property type="entry name" value="CheY-like_superfamily"/>
</dbReference>
<feature type="modified residue" description="4-aspartylphosphate" evidence="4">
    <location>
        <position position="724"/>
    </location>
</feature>
<dbReference type="SMART" id="SM00388">
    <property type="entry name" value="HisKA"/>
    <property type="match status" value="1"/>
</dbReference>
<evidence type="ECO:0000256" key="4">
    <source>
        <dbReference type="PROSITE-ProRule" id="PRU00169"/>
    </source>
</evidence>
<dbReference type="InterPro" id="IPR001789">
    <property type="entry name" value="Sig_transdc_resp-reg_receiver"/>
</dbReference>
<dbReference type="Pfam" id="PF08448">
    <property type="entry name" value="PAS_4"/>
    <property type="match status" value="1"/>
</dbReference>
<dbReference type="PRINTS" id="PR00344">
    <property type="entry name" value="BCTRLSENSOR"/>
</dbReference>
<dbReference type="EMBL" id="JBHSCW010000003">
    <property type="protein sequence ID" value="MFC4351169.1"/>
    <property type="molecule type" value="Genomic_DNA"/>
</dbReference>
<dbReference type="InterPro" id="IPR035965">
    <property type="entry name" value="PAS-like_dom_sf"/>
</dbReference>
<dbReference type="Pfam" id="PF00072">
    <property type="entry name" value="Response_reg"/>
    <property type="match status" value="1"/>
</dbReference>
<dbReference type="Proteomes" id="UP001595799">
    <property type="component" value="Unassembled WGS sequence"/>
</dbReference>
<dbReference type="InterPro" id="IPR000014">
    <property type="entry name" value="PAS"/>
</dbReference>
<dbReference type="InterPro" id="IPR004358">
    <property type="entry name" value="Sig_transdc_His_kin-like_C"/>
</dbReference>
<feature type="domain" description="Histidine kinase" evidence="5">
    <location>
        <begin position="421"/>
        <end position="644"/>
    </location>
</feature>
<dbReference type="GO" id="GO:0005524">
    <property type="term" value="F:ATP binding"/>
    <property type="evidence" value="ECO:0007669"/>
    <property type="project" value="UniProtKB-KW"/>
</dbReference>
<dbReference type="InterPro" id="IPR005467">
    <property type="entry name" value="His_kinase_dom"/>
</dbReference>
<dbReference type="Gene3D" id="3.40.50.2300">
    <property type="match status" value="1"/>
</dbReference>
<gene>
    <name evidence="8" type="ORF">ACFOW6_06380</name>
</gene>
<dbReference type="Gene3D" id="3.30.450.20">
    <property type="entry name" value="PAS domain"/>
    <property type="match status" value="3"/>
</dbReference>
<keyword evidence="3 4" id="KW-0597">Phosphoprotein</keyword>
<dbReference type="SUPFAM" id="SSF55874">
    <property type="entry name" value="ATPase domain of HSP90 chaperone/DNA topoisomerase II/histidine kinase"/>
    <property type="match status" value="1"/>
</dbReference>
<dbReference type="Pfam" id="PF00512">
    <property type="entry name" value="HisKA"/>
    <property type="match status" value="1"/>
</dbReference>
<evidence type="ECO:0000259" key="5">
    <source>
        <dbReference type="PROSITE" id="PS50109"/>
    </source>
</evidence>
<dbReference type="PROSITE" id="PS50109">
    <property type="entry name" value="HIS_KIN"/>
    <property type="match status" value="1"/>
</dbReference>
<evidence type="ECO:0000313" key="8">
    <source>
        <dbReference type="EMBL" id="MFC4351169.1"/>
    </source>
</evidence>
<dbReference type="SUPFAM" id="SSF52172">
    <property type="entry name" value="CheY-like"/>
    <property type="match status" value="1"/>
</dbReference>
<keyword evidence="8" id="KW-0547">Nucleotide-binding</keyword>
<dbReference type="SMART" id="SM00387">
    <property type="entry name" value="HATPase_c"/>
    <property type="match status" value="1"/>
</dbReference>
<dbReference type="SUPFAM" id="SSF47384">
    <property type="entry name" value="Homodimeric domain of signal transducing histidine kinase"/>
    <property type="match status" value="1"/>
</dbReference>
<protein>
    <recommendedName>
        <fullName evidence="2">histidine kinase</fullName>
        <ecNumber evidence="2">2.7.13.3</ecNumber>
    </recommendedName>
</protein>
<dbReference type="PANTHER" id="PTHR43065:SF42">
    <property type="entry name" value="TWO-COMPONENT SENSOR PPRA"/>
    <property type="match status" value="1"/>
</dbReference>
<dbReference type="InterPro" id="IPR036890">
    <property type="entry name" value="HATPase_C_sf"/>
</dbReference>
<name>A0ABV8UKX5_9PROT</name>
<organism evidence="8 9">
    <name type="scientific">Fodinicurvata halophila</name>
    <dbReference type="NCBI Taxonomy" id="1419723"/>
    <lineage>
        <taxon>Bacteria</taxon>
        <taxon>Pseudomonadati</taxon>
        <taxon>Pseudomonadota</taxon>
        <taxon>Alphaproteobacteria</taxon>
        <taxon>Rhodospirillales</taxon>
        <taxon>Rhodovibrionaceae</taxon>
        <taxon>Fodinicurvata</taxon>
    </lineage>
</organism>
<dbReference type="CDD" id="cd00082">
    <property type="entry name" value="HisKA"/>
    <property type="match status" value="1"/>
</dbReference>
<dbReference type="EC" id="2.7.13.3" evidence="2"/>
<feature type="domain" description="PAS" evidence="7">
    <location>
        <begin position="157"/>
        <end position="213"/>
    </location>
</feature>
<dbReference type="InterPro" id="IPR003661">
    <property type="entry name" value="HisK_dim/P_dom"/>
</dbReference>
<dbReference type="SMART" id="SM00091">
    <property type="entry name" value="PAS"/>
    <property type="match status" value="3"/>
</dbReference>
<keyword evidence="9" id="KW-1185">Reference proteome</keyword>
<dbReference type="InterPro" id="IPR013656">
    <property type="entry name" value="PAS_4"/>
</dbReference>
<dbReference type="Pfam" id="PF02518">
    <property type="entry name" value="HATPase_c"/>
    <property type="match status" value="1"/>
</dbReference>
<dbReference type="PROSITE" id="PS50110">
    <property type="entry name" value="RESPONSE_REGULATORY"/>
    <property type="match status" value="1"/>
</dbReference>
<dbReference type="Pfam" id="PF13188">
    <property type="entry name" value="PAS_8"/>
    <property type="match status" value="1"/>
</dbReference>
<dbReference type="SMART" id="SM00448">
    <property type="entry name" value="REC"/>
    <property type="match status" value="1"/>
</dbReference>
<dbReference type="SUPFAM" id="SSF55785">
    <property type="entry name" value="PYP-like sensor domain (PAS domain)"/>
    <property type="match status" value="2"/>
</dbReference>
<dbReference type="PROSITE" id="PS50112">
    <property type="entry name" value="PAS"/>
    <property type="match status" value="2"/>
</dbReference>
<dbReference type="CDD" id="cd00130">
    <property type="entry name" value="PAS"/>
    <property type="match status" value="1"/>
</dbReference>
<dbReference type="Gene3D" id="1.10.287.130">
    <property type="match status" value="1"/>
</dbReference>
<evidence type="ECO:0000259" key="7">
    <source>
        <dbReference type="PROSITE" id="PS50112"/>
    </source>
</evidence>
<evidence type="ECO:0000259" key="6">
    <source>
        <dbReference type="PROSITE" id="PS50110"/>
    </source>
</evidence>
<dbReference type="InterPro" id="IPR003594">
    <property type="entry name" value="HATPase_dom"/>
</dbReference>
<feature type="domain" description="Response regulatory" evidence="6">
    <location>
        <begin position="666"/>
        <end position="789"/>
    </location>
</feature>
<sequence length="790" mass="88001">MIWGAVLELALISALIVGAAVLAWRYVQVKHRLRLFESAAEAVEDPMQVVRRGQRVLLSNPACEALPIKGRHPLPDWILQQLETEDERAEIKRLKRQIEAGAHAETEISLPLGEDGEETEQWFRVSAFPFIGKSQDTLWTMRNITLRRQMELVLRNEHKRFFDLLEHAPVGFYSVDGEGGFIYVNRVLAQWLGRGVSEFTEGNLRLHDILAPQAMRPDEAYLPFPTDRREGEVELLRADGSSFTALIIQDQVEDSGSAGELRTRSVVRHLTAERQTEAALELTEQRFQRLFSEAPVGIALLSRDGRVSECNQAFQEMVDDHGRSPVGQPLADLVAEGSRARVHATVEQALAPDPVASGPSFADIQLACARELRCSLTLRSFGEDAEDGLIAHMIDTTEQKALEIQFAQSQKMQAVGQLAGGIAHDFNNLLTAMIGFSDLLLLRHRPGDQSFVDIMQIKQNANRAANLVRQLLAFSRQQTLQPRVLNVTDILAEISHLLRRLIGERIELKVVHGRDLGPVKADQGQLEQVIINLAVNARDAMQEGGRLLIRTSNVAFESSRRIGNETVPPGDYVLVEVEDTGCGISRENLNRIFEPFFSTKEVGEGTGLGLSTVYGIVKQTGGYIFVDSHLNKGTRFSIYLPQHSRAHSEEEDIDVQSSRDLTGRGTVLLVEDEEAVRAFSARALRNKGYQVLEARSGEMALEMLQAPPESGEEDPGNINLLITDVVMPQLDGPSLVREARRLFPELKVIFISGYAEDSFREQMDNDEGIHFLPKPFSLKQLAGKVKEVMG</sequence>
<comment type="catalytic activity">
    <reaction evidence="1">
        <text>ATP + protein L-histidine = ADP + protein N-phospho-L-histidine.</text>
        <dbReference type="EC" id="2.7.13.3"/>
    </reaction>
</comment>
<dbReference type="InterPro" id="IPR036097">
    <property type="entry name" value="HisK_dim/P_sf"/>
</dbReference>
<proteinExistence type="predicted"/>
<dbReference type="RefSeq" id="WP_382421508.1">
    <property type="nucleotide sequence ID" value="NZ_JBHSCW010000003.1"/>
</dbReference>
<reference evidence="9" key="1">
    <citation type="journal article" date="2019" name="Int. J. Syst. Evol. Microbiol.">
        <title>The Global Catalogue of Microorganisms (GCM) 10K type strain sequencing project: providing services to taxonomists for standard genome sequencing and annotation.</title>
        <authorList>
            <consortium name="The Broad Institute Genomics Platform"/>
            <consortium name="The Broad Institute Genome Sequencing Center for Infectious Disease"/>
            <person name="Wu L."/>
            <person name="Ma J."/>
        </authorList>
    </citation>
    <scope>NUCLEOTIDE SEQUENCE [LARGE SCALE GENOMIC DNA]</scope>
    <source>
        <strain evidence="9">CECT 8472</strain>
    </source>
</reference>
<evidence type="ECO:0000256" key="3">
    <source>
        <dbReference type="ARBA" id="ARBA00022553"/>
    </source>
</evidence>
<feature type="domain" description="PAS" evidence="7">
    <location>
        <begin position="283"/>
        <end position="353"/>
    </location>
</feature>
<dbReference type="PANTHER" id="PTHR43065">
    <property type="entry name" value="SENSOR HISTIDINE KINASE"/>
    <property type="match status" value="1"/>
</dbReference>
<evidence type="ECO:0000256" key="2">
    <source>
        <dbReference type="ARBA" id="ARBA00012438"/>
    </source>
</evidence>